<dbReference type="GO" id="GO:0009253">
    <property type="term" value="P:peptidoglycan catabolic process"/>
    <property type="evidence" value="ECO:0007669"/>
    <property type="project" value="TreeGrafter"/>
</dbReference>
<feature type="signal peptide" evidence="6">
    <location>
        <begin position="1"/>
        <end position="16"/>
    </location>
</feature>
<dbReference type="EMBL" id="BDFE01000020">
    <property type="protein sequence ID" value="GAU09632.1"/>
    <property type="molecule type" value="Genomic_DNA"/>
</dbReference>
<reference evidence="9" key="1">
    <citation type="submission" date="2016-06" db="EMBL/GenBank/DDBJ databases">
        <title>Draft genome sequence of Desulfoplanes formicivorans strain Pf12B.</title>
        <authorList>
            <person name="Watanabe M."/>
            <person name="Kojima H."/>
            <person name="Fukui M."/>
        </authorList>
    </citation>
    <scope>NUCLEOTIDE SEQUENCE [LARGE SCALE GENOMIC DNA]</scope>
    <source>
        <strain evidence="9">Pf12B</strain>
    </source>
</reference>
<organism evidence="8 9">
    <name type="scientific">Desulfoplanes formicivorans</name>
    <dbReference type="NCBI Taxonomy" id="1592317"/>
    <lineage>
        <taxon>Bacteria</taxon>
        <taxon>Pseudomonadati</taxon>
        <taxon>Thermodesulfobacteriota</taxon>
        <taxon>Desulfovibrionia</taxon>
        <taxon>Desulfovibrionales</taxon>
        <taxon>Desulfoplanaceae</taxon>
        <taxon>Desulfoplanes</taxon>
    </lineage>
</organism>
<dbReference type="InterPro" id="IPR026044">
    <property type="entry name" value="MltA"/>
</dbReference>
<feature type="domain" description="Lytic transglycosylase MltA" evidence="7">
    <location>
        <begin position="171"/>
        <end position="329"/>
    </location>
</feature>
<dbReference type="OrthoDB" id="9783686at2"/>
<dbReference type="InterPro" id="IPR010611">
    <property type="entry name" value="3D_dom"/>
</dbReference>
<dbReference type="RefSeq" id="WP_069859890.1">
    <property type="nucleotide sequence ID" value="NZ_BDFE01000020.1"/>
</dbReference>
<proteinExistence type="predicted"/>
<accession>A0A194AHS3</accession>
<dbReference type="PIRSF" id="PIRSF019422">
    <property type="entry name" value="MltA"/>
    <property type="match status" value="1"/>
</dbReference>
<dbReference type="InterPro" id="IPR005300">
    <property type="entry name" value="MltA_B"/>
</dbReference>
<dbReference type="CDD" id="cd14485">
    <property type="entry name" value="mltA_like_LT_A"/>
    <property type="match status" value="1"/>
</dbReference>
<keyword evidence="3" id="KW-0456">Lyase</keyword>
<evidence type="ECO:0000259" key="7">
    <source>
        <dbReference type="SMART" id="SM00925"/>
    </source>
</evidence>
<dbReference type="Pfam" id="PF06725">
    <property type="entry name" value="3D"/>
    <property type="match status" value="1"/>
</dbReference>
<evidence type="ECO:0000256" key="6">
    <source>
        <dbReference type="SAM" id="SignalP"/>
    </source>
</evidence>
<evidence type="ECO:0000256" key="5">
    <source>
        <dbReference type="ARBA" id="ARBA00030918"/>
    </source>
</evidence>
<evidence type="ECO:0000313" key="9">
    <source>
        <dbReference type="Proteomes" id="UP000095200"/>
    </source>
</evidence>
<dbReference type="Gene3D" id="2.40.40.10">
    <property type="entry name" value="RlpA-like domain"/>
    <property type="match status" value="1"/>
</dbReference>
<dbReference type="PANTHER" id="PTHR30124:SF0">
    <property type="entry name" value="MEMBRANE-BOUND LYTIC MUREIN TRANSGLYCOSYLASE A"/>
    <property type="match status" value="1"/>
</dbReference>
<dbReference type="GO" id="GO:0008933">
    <property type="term" value="F:peptidoglycan lytic transglycosylase activity"/>
    <property type="evidence" value="ECO:0007669"/>
    <property type="project" value="TreeGrafter"/>
</dbReference>
<comment type="catalytic activity">
    <reaction evidence="1">
        <text>Exolytic cleavage of the (1-&gt;4)-beta-glycosidic linkage between N-acetylmuramic acid (MurNAc) and N-acetylglucosamine (GlcNAc) residues in peptidoglycan, from either the reducing or the non-reducing ends of the peptidoglycan chains, with concomitant formation of a 1,6-anhydrobond in the MurNAc residue.</text>
        <dbReference type="EC" id="4.2.2.n1"/>
    </reaction>
</comment>
<protein>
    <recommendedName>
        <fullName evidence="2">peptidoglycan lytic exotransglycosylase</fullName>
        <ecNumber evidence="2">4.2.2.n1</ecNumber>
    </recommendedName>
    <alternativeName>
        <fullName evidence="5">Murein hydrolase A</fullName>
    </alternativeName>
</protein>
<dbReference type="Pfam" id="PF03562">
    <property type="entry name" value="MltA"/>
    <property type="match status" value="1"/>
</dbReference>
<dbReference type="GO" id="GO:0019867">
    <property type="term" value="C:outer membrane"/>
    <property type="evidence" value="ECO:0007669"/>
    <property type="project" value="InterPro"/>
</dbReference>
<name>A0A194AHS3_9BACT</name>
<evidence type="ECO:0000256" key="2">
    <source>
        <dbReference type="ARBA" id="ARBA00012587"/>
    </source>
</evidence>
<comment type="caution">
    <text evidence="8">The sequence shown here is derived from an EMBL/GenBank/DDBJ whole genome shotgun (WGS) entry which is preliminary data.</text>
</comment>
<evidence type="ECO:0000256" key="3">
    <source>
        <dbReference type="ARBA" id="ARBA00023239"/>
    </source>
</evidence>
<dbReference type="AlphaFoldDB" id="A0A194AHS3"/>
<dbReference type="GO" id="GO:0071555">
    <property type="term" value="P:cell wall organization"/>
    <property type="evidence" value="ECO:0007669"/>
    <property type="project" value="UniProtKB-KW"/>
</dbReference>
<dbReference type="GO" id="GO:0004553">
    <property type="term" value="F:hydrolase activity, hydrolyzing O-glycosyl compounds"/>
    <property type="evidence" value="ECO:0007669"/>
    <property type="project" value="InterPro"/>
</dbReference>
<dbReference type="Proteomes" id="UP000095200">
    <property type="component" value="Unassembled WGS sequence"/>
</dbReference>
<dbReference type="EC" id="4.2.2.n1" evidence="2"/>
<keyword evidence="4" id="KW-0961">Cell wall biogenesis/degradation</keyword>
<gene>
    <name evidence="8" type="ORF">DPF_2362</name>
</gene>
<evidence type="ECO:0000256" key="4">
    <source>
        <dbReference type="ARBA" id="ARBA00023316"/>
    </source>
</evidence>
<evidence type="ECO:0000256" key="1">
    <source>
        <dbReference type="ARBA" id="ARBA00001420"/>
    </source>
</evidence>
<dbReference type="STRING" id="1592317.DPF_2362"/>
<dbReference type="PROSITE" id="PS51257">
    <property type="entry name" value="PROKAR_LIPOPROTEIN"/>
    <property type="match status" value="1"/>
</dbReference>
<keyword evidence="6" id="KW-0732">Signal</keyword>
<dbReference type="Gene3D" id="2.40.240.50">
    <property type="entry name" value="Barwin-like endoglucanases"/>
    <property type="match status" value="1"/>
</dbReference>
<dbReference type="GO" id="GO:0009254">
    <property type="term" value="P:peptidoglycan turnover"/>
    <property type="evidence" value="ECO:0007669"/>
    <property type="project" value="InterPro"/>
</dbReference>
<dbReference type="InterPro" id="IPR036908">
    <property type="entry name" value="RlpA-like_sf"/>
</dbReference>
<sequence>MYANRLFMLLAGLLLAGCVITGCTKPCPPCPDSEARIRELVPQAPPSSPVPPHKAEDATQIPPAAGYVLLGPREKQKMLERLNLERQRIGSWQDLGPALAKSLAYLRTKPDQALAIDDDNLTCTYGDLRRTVEELITLLPELDAHPEYLLKRFHWYKLEPNTLMTGYYEPLVHASPAPCPEYPFPLYGVPKDLKMADLGAFHPRWAGQKLVYRIENGQIVPYYDRKAIDSGDVLAEQGVEIAWVRDLVDIFFLQIQGSGRLVFPDGSIRHVLYAGKNGHRYVSLGKVLIESGYMNPEEMSMQNIRTFLKNRPDMVEPLLNTNPSYVFFRLADKGPYGAMGQPLTPLVSVASDPDRIPLGSVLVHQVSLPDSKAPSPPVVMLGLAQDRGGAIKGDRLDLFCGAGDMAAFLAGHMKEEARVCLLISSKSDDH</sequence>
<dbReference type="SMART" id="SM00925">
    <property type="entry name" value="MltA"/>
    <property type="match status" value="1"/>
</dbReference>
<dbReference type="CDD" id="cd14668">
    <property type="entry name" value="mlta_B"/>
    <property type="match status" value="1"/>
</dbReference>
<dbReference type="PANTHER" id="PTHR30124">
    <property type="entry name" value="MEMBRANE-BOUND LYTIC MUREIN TRANSGLYCOSYLASE A"/>
    <property type="match status" value="1"/>
</dbReference>
<feature type="chain" id="PRO_5008262466" description="peptidoglycan lytic exotransglycosylase" evidence="6">
    <location>
        <begin position="17"/>
        <end position="430"/>
    </location>
</feature>
<evidence type="ECO:0000313" key="8">
    <source>
        <dbReference type="EMBL" id="GAU09632.1"/>
    </source>
</evidence>
<keyword evidence="9" id="KW-1185">Reference proteome</keyword>
<dbReference type="SUPFAM" id="SSF50685">
    <property type="entry name" value="Barwin-like endoglucanases"/>
    <property type="match status" value="1"/>
</dbReference>